<name>A0A9Q4DJU9_ACTPL</name>
<reference evidence="2" key="2">
    <citation type="submission" date="2022-12" db="EMBL/GenBank/DDBJ databases">
        <authorList>
            <person name="Kardos G."/>
            <person name="Sarkozi R."/>
            <person name="Laczko L."/>
            <person name="Marton S."/>
            <person name="Makrai L."/>
            <person name="Banyai K."/>
            <person name="Fodor L."/>
        </authorList>
    </citation>
    <scope>NUCLEOTIDE SEQUENCE</scope>
    <source>
        <strain evidence="2">84/14</strain>
    </source>
</reference>
<comment type="caution">
    <text evidence="2">The sequence shown here is derived from an EMBL/GenBank/DDBJ whole genome shotgun (WGS) entry which is preliminary data.</text>
</comment>
<gene>
    <name evidence="2" type="ORF">OYG11_11765</name>
</gene>
<protein>
    <submittedName>
        <fullName evidence="2">Uncharacterized protein</fullName>
    </submittedName>
</protein>
<feature type="region of interest" description="Disordered" evidence="1">
    <location>
        <begin position="33"/>
        <end position="52"/>
    </location>
</feature>
<dbReference type="Proteomes" id="UP001077788">
    <property type="component" value="Unassembled WGS sequence"/>
</dbReference>
<accession>A0A9Q4DJU9</accession>
<reference evidence="2" key="1">
    <citation type="journal article" date="2021" name="Vet Sci">
        <title>O-Serogroups and Pathovirotypes of Escherichia coli Isolated from Post-Weaning Piglets Showing Diarrhoea and/or Oedema in South Korea.</title>
        <authorList>
            <person name="Byun J.W."/>
            <person name="Moon B.Y."/>
            <person name="Do K.H."/>
            <person name="Lee K."/>
            <person name="Lee H.Y."/>
            <person name="Kim W.I."/>
            <person name="So B."/>
            <person name="Lee W.K."/>
        </authorList>
    </citation>
    <scope>NUCLEOTIDE SEQUENCE</scope>
    <source>
        <strain evidence="2">84/14</strain>
    </source>
</reference>
<organism evidence="2 3">
    <name type="scientific">Actinobacillus pleuropneumoniae</name>
    <name type="common">Haemophilus pleuropneumoniae</name>
    <dbReference type="NCBI Taxonomy" id="715"/>
    <lineage>
        <taxon>Bacteria</taxon>
        <taxon>Pseudomonadati</taxon>
        <taxon>Pseudomonadota</taxon>
        <taxon>Gammaproteobacteria</taxon>
        <taxon>Pasteurellales</taxon>
        <taxon>Pasteurellaceae</taxon>
        <taxon>Actinobacillus</taxon>
    </lineage>
</organism>
<dbReference type="RefSeq" id="WP_267992038.1">
    <property type="nucleotide sequence ID" value="NZ_JAPQFC010000502.1"/>
</dbReference>
<evidence type="ECO:0000256" key="1">
    <source>
        <dbReference type="SAM" id="MobiDB-lite"/>
    </source>
</evidence>
<evidence type="ECO:0000313" key="2">
    <source>
        <dbReference type="EMBL" id="MCY6524878.1"/>
    </source>
</evidence>
<dbReference type="EMBL" id="JAPQFC010000502">
    <property type="protein sequence ID" value="MCY6524878.1"/>
    <property type="molecule type" value="Genomic_DNA"/>
</dbReference>
<feature type="non-terminal residue" evidence="2">
    <location>
        <position position="1"/>
    </location>
</feature>
<dbReference type="AlphaFoldDB" id="A0A9Q4DJU9"/>
<sequence>IRAACFFTVFLCMSLTRSRYKELGIELVEHLQEQPHKSRQTPIADEKKDEGAGDPIKILIEEALERQKNTIMDGFS</sequence>
<evidence type="ECO:0000313" key="3">
    <source>
        <dbReference type="Proteomes" id="UP001077788"/>
    </source>
</evidence>
<proteinExistence type="predicted"/>